<feature type="compositionally biased region" description="Basic and acidic residues" evidence="1">
    <location>
        <begin position="144"/>
        <end position="156"/>
    </location>
</feature>
<dbReference type="Proteomes" id="UP001632038">
    <property type="component" value="Unassembled WGS sequence"/>
</dbReference>
<comment type="caution">
    <text evidence="2">The sequence shown here is derived from an EMBL/GenBank/DDBJ whole genome shotgun (WGS) entry which is preliminary data.</text>
</comment>
<protein>
    <submittedName>
        <fullName evidence="2">Uncharacterized protein</fullName>
    </submittedName>
</protein>
<sequence length="162" mass="17826">MQHNYRMIITNLYQKYNHISADCNNQLLHFSSSRISSNISAKYLKVIFISDFFFFFTIGNNDGGDSAMGNKDGGDIYGDGDGGGIYGDDNDGDIYGDGGDMHGNYTKSNNAGNTGADSNDNDHYMEFDYDINTESDCEVEGDDNNERDGVEGERMPTKVANA</sequence>
<dbReference type="EMBL" id="JAVIJP010000078">
    <property type="protein sequence ID" value="KAL3618699.1"/>
    <property type="molecule type" value="Genomic_DNA"/>
</dbReference>
<evidence type="ECO:0000313" key="2">
    <source>
        <dbReference type="EMBL" id="KAL3618699.1"/>
    </source>
</evidence>
<name>A0ABD3BNI3_9LAMI</name>
<reference evidence="3" key="1">
    <citation type="journal article" date="2024" name="IScience">
        <title>Strigolactones Initiate the Formation of Haustorium-like Structures in Castilleja.</title>
        <authorList>
            <person name="Buerger M."/>
            <person name="Peterson D."/>
            <person name="Chory J."/>
        </authorList>
    </citation>
    <scope>NUCLEOTIDE SEQUENCE [LARGE SCALE GENOMIC DNA]</scope>
</reference>
<proteinExistence type="predicted"/>
<keyword evidence="3" id="KW-1185">Reference proteome</keyword>
<feature type="region of interest" description="Disordered" evidence="1">
    <location>
        <begin position="97"/>
        <end position="162"/>
    </location>
</feature>
<accession>A0ABD3BNI3</accession>
<organism evidence="2 3">
    <name type="scientific">Castilleja foliolosa</name>
    <dbReference type="NCBI Taxonomy" id="1961234"/>
    <lineage>
        <taxon>Eukaryota</taxon>
        <taxon>Viridiplantae</taxon>
        <taxon>Streptophyta</taxon>
        <taxon>Embryophyta</taxon>
        <taxon>Tracheophyta</taxon>
        <taxon>Spermatophyta</taxon>
        <taxon>Magnoliopsida</taxon>
        <taxon>eudicotyledons</taxon>
        <taxon>Gunneridae</taxon>
        <taxon>Pentapetalae</taxon>
        <taxon>asterids</taxon>
        <taxon>lamiids</taxon>
        <taxon>Lamiales</taxon>
        <taxon>Orobanchaceae</taxon>
        <taxon>Pedicularideae</taxon>
        <taxon>Castillejinae</taxon>
        <taxon>Castilleja</taxon>
    </lineage>
</organism>
<dbReference type="AlphaFoldDB" id="A0ABD3BNI3"/>
<feature type="compositionally biased region" description="Acidic residues" evidence="1">
    <location>
        <begin position="127"/>
        <end position="143"/>
    </location>
</feature>
<feature type="compositionally biased region" description="Polar residues" evidence="1">
    <location>
        <begin position="105"/>
        <end position="118"/>
    </location>
</feature>
<evidence type="ECO:0000313" key="3">
    <source>
        <dbReference type="Proteomes" id="UP001632038"/>
    </source>
</evidence>
<evidence type="ECO:0000256" key="1">
    <source>
        <dbReference type="SAM" id="MobiDB-lite"/>
    </source>
</evidence>
<gene>
    <name evidence="2" type="ORF">CASFOL_037361</name>
</gene>